<dbReference type="EMBL" id="BMFR01000001">
    <property type="protein sequence ID" value="GGG65740.1"/>
    <property type="molecule type" value="Genomic_DNA"/>
</dbReference>
<dbReference type="GO" id="GO:0006302">
    <property type="term" value="P:double-strand break repair"/>
    <property type="evidence" value="ECO:0007669"/>
    <property type="project" value="InterPro"/>
</dbReference>
<comment type="subunit">
    <text evidence="2">Heterodimer of SbcC and SbcD.</text>
</comment>
<feature type="domain" description="Rad50/SbcC-type AAA" evidence="5">
    <location>
        <begin position="6"/>
        <end position="211"/>
    </location>
</feature>
<proteinExistence type="inferred from homology"/>
<evidence type="ECO:0000256" key="4">
    <source>
        <dbReference type="SAM" id="Coils"/>
    </source>
</evidence>
<reference evidence="6" key="1">
    <citation type="journal article" date="2014" name="Int. J. Syst. Evol. Microbiol.">
        <title>Complete genome sequence of Corynebacterium casei LMG S-19264T (=DSM 44701T), isolated from a smear-ripened cheese.</title>
        <authorList>
            <consortium name="US DOE Joint Genome Institute (JGI-PGF)"/>
            <person name="Walter F."/>
            <person name="Albersmeier A."/>
            <person name="Kalinowski J."/>
            <person name="Ruckert C."/>
        </authorList>
    </citation>
    <scope>NUCLEOTIDE SEQUENCE</scope>
    <source>
        <strain evidence="6">CGMCC 1.12754</strain>
    </source>
</reference>
<evidence type="ECO:0000313" key="7">
    <source>
        <dbReference type="Proteomes" id="UP000622860"/>
    </source>
</evidence>
<dbReference type="InterPro" id="IPR038729">
    <property type="entry name" value="Rad50/SbcC_AAA"/>
</dbReference>
<dbReference type="PANTHER" id="PTHR32114:SF2">
    <property type="entry name" value="ABC TRANSPORTER ABCH.3"/>
    <property type="match status" value="1"/>
</dbReference>
<keyword evidence="7" id="KW-1185">Reference proteome</keyword>
<feature type="coiled-coil region" evidence="4">
    <location>
        <begin position="234"/>
        <end position="268"/>
    </location>
</feature>
<feature type="coiled-coil region" evidence="4">
    <location>
        <begin position="608"/>
        <end position="652"/>
    </location>
</feature>
<protein>
    <recommendedName>
        <fullName evidence="3">Nuclease SbcCD subunit C</fullName>
    </recommendedName>
</protein>
<dbReference type="SUPFAM" id="SSF52540">
    <property type="entry name" value="P-loop containing nucleoside triphosphate hydrolases"/>
    <property type="match status" value="1"/>
</dbReference>
<dbReference type="Gene3D" id="3.40.50.300">
    <property type="entry name" value="P-loop containing nucleotide triphosphate hydrolases"/>
    <property type="match status" value="2"/>
</dbReference>
<gene>
    <name evidence="6" type="primary">sbcC</name>
    <name evidence="6" type="ORF">GCM10011398_06740</name>
</gene>
<dbReference type="PANTHER" id="PTHR32114">
    <property type="entry name" value="ABC TRANSPORTER ABCH.3"/>
    <property type="match status" value="1"/>
</dbReference>
<feature type="coiled-coil region" evidence="4">
    <location>
        <begin position="681"/>
        <end position="733"/>
    </location>
</feature>
<keyword evidence="4" id="KW-0175">Coiled coil</keyword>
<dbReference type="Proteomes" id="UP000622860">
    <property type="component" value="Unassembled WGS sequence"/>
</dbReference>
<comment type="caution">
    <text evidence="6">The sequence shown here is derived from an EMBL/GenBank/DDBJ whole genome shotgun (WGS) entry which is preliminary data.</text>
</comment>
<feature type="coiled-coil region" evidence="4">
    <location>
        <begin position="387"/>
        <end position="435"/>
    </location>
</feature>
<feature type="coiled-coil region" evidence="4">
    <location>
        <begin position="336"/>
        <end position="363"/>
    </location>
</feature>
<evidence type="ECO:0000256" key="1">
    <source>
        <dbReference type="ARBA" id="ARBA00006930"/>
    </source>
</evidence>
<evidence type="ECO:0000259" key="5">
    <source>
        <dbReference type="Pfam" id="PF13476"/>
    </source>
</evidence>
<feature type="coiled-coil region" evidence="4">
    <location>
        <begin position="536"/>
        <end position="563"/>
    </location>
</feature>
<evidence type="ECO:0000256" key="2">
    <source>
        <dbReference type="ARBA" id="ARBA00011322"/>
    </source>
</evidence>
<evidence type="ECO:0000313" key="6">
    <source>
        <dbReference type="EMBL" id="GGG65740.1"/>
    </source>
</evidence>
<sequence>MRALFLSLKAFGPYWERQEIDFAELGGESIFLITGPTGAGKTTVFDAICYALYGRASGSDRDQDSLRSHFAKVDEPTEVQFRFSLNRKIYEVIRNPKQLKKKERGDGYTEEPAKAILYEITDGIKTLVSARIKDVNDAIEAKLGFDYEQFRKMILIPQGEFRKLISENSKEREAILQKIFHTYFYEKITEELKLQSKELKEEIEYIEQAIQYEITKIQWSDQKTGEDDTIEVIIEKLAQELKRANENLEGLNRQRAQKQRAVKTAQDKLLAGKTIEEKYTEQIKLQKEKADLNGKSNTITHEKEKLHLAQNAQKIIPLENQSNARKKEWHNQLTKLTKQQTKVESLEKKYKSIEAAYNEEKSKEPERDMLAEKIKLACSQLDQVNNYLDLQKNAKQINLEKEKKQKQLTSAETSLKQVDNEIDKIETKLNDEQELTKKYYVSREKLEKGINVIKHLENLYEENSNLLELRKSYQYFQQKHEEHLHVLDNIRKQYNSKEGEQKRQYAALMAHHLEDGVPCPVCGSAEHPKKAVPHEGTIRESELEQLKEELQMKEKEYLQFQQKFAECKSDGQSQRMTVMKLYEQISSELPDLNNKVILDTSHKWKEHVSSLKQECSRLDQELTNLQTLRKLRKEYKTKREKFKQTFDQLLTEFQNIANESIKTSTKLEELTKQLPKDVKNAESFKNQINEMEEALNRQKANWEKISEHYKQSYDQLQKEKTILDQQKKFEENNRESFDEQYAVFSQAVTASSFSGIEAYQQAKLSIEDQQVIDANVKSYESRVEQIKFRLEELINQIGNNKRPDIQELERIVDAEQTELQNISDAIHSLRIKISNDQQVDTSIRERLTKQNSLTEDYYTIGELANLAHGNNQLKLSFERYVLASFLDEILIQANTRLDRMSEHRYQLIRSGQVAKRGAQSGLDLEVLDHHTGQQRSVKTLSGGEGFKAALSLALGLADVVQAHAGGVQLDTLFIDEGFGTLDEISLQQAIDCLKDLQESNRLLGIISHVPHLKNEIHAKLQIKPSHKGSRIAFTFGQENQYQKQLSI</sequence>
<dbReference type="Pfam" id="PF13476">
    <property type="entry name" value="AAA_23"/>
    <property type="match status" value="1"/>
</dbReference>
<accession>A0A917H3N4</accession>
<evidence type="ECO:0000256" key="3">
    <source>
        <dbReference type="ARBA" id="ARBA00013368"/>
    </source>
</evidence>
<comment type="similarity">
    <text evidence="1">Belongs to the SMC family. SbcC subfamily.</text>
</comment>
<reference evidence="6" key="2">
    <citation type="submission" date="2020-09" db="EMBL/GenBank/DDBJ databases">
        <authorList>
            <person name="Sun Q."/>
            <person name="Zhou Y."/>
        </authorList>
    </citation>
    <scope>NUCLEOTIDE SEQUENCE</scope>
    <source>
        <strain evidence="6">CGMCC 1.12754</strain>
    </source>
</reference>
<organism evidence="6 7">
    <name type="scientific">Virgibacillus oceani</name>
    <dbReference type="NCBI Taxonomy" id="1479511"/>
    <lineage>
        <taxon>Bacteria</taxon>
        <taxon>Bacillati</taxon>
        <taxon>Bacillota</taxon>
        <taxon>Bacilli</taxon>
        <taxon>Bacillales</taxon>
        <taxon>Bacillaceae</taxon>
        <taxon>Virgibacillus</taxon>
    </lineage>
</organism>
<name>A0A917H3N4_9BACI</name>
<dbReference type="AlphaFoldDB" id="A0A917H3N4"/>
<dbReference type="GO" id="GO:0016887">
    <property type="term" value="F:ATP hydrolysis activity"/>
    <property type="evidence" value="ECO:0007669"/>
    <property type="project" value="InterPro"/>
</dbReference>
<dbReference type="RefSeq" id="WP_188453916.1">
    <property type="nucleotide sequence ID" value="NZ_BMFR01000001.1"/>
</dbReference>
<dbReference type="Pfam" id="PF13558">
    <property type="entry name" value="SbcC_Walker_B"/>
    <property type="match status" value="1"/>
</dbReference>
<feature type="coiled-coil region" evidence="4">
    <location>
        <begin position="776"/>
        <end position="825"/>
    </location>
</feature>
<dbReference type="InterPro" id="IPR027417">
    <property type="entry name" value="P-loop_NTPase"/>
</dbReference>